<comment type="similarity">
    <text evidence="2">Belongs to the major facilitator superfamily.</text>
</comment>
<dbReference type="PANTHER" id="PTHR23514">
    <property type="entry name" value="BYPASS OF STOP CODON PROTEIN 6"/>
    <property type="match status" value="1"/>
</dbReference>
<evidence type="ECO:0000256" key="3">
    <source>
        <dbReference type="ARBA" id="ARBA00022448"/>
    </source>
</evidence>
<dbReference type="AlphaFoldDB" id="A0AAW8SXW4"/>
<reference evidence="9" key="1">
    <citation type="submission" date="2023-03" db="EMBL/GenBank/DDBJ databases">
        <authorList>
            <person name="Shen W."/>
            <person name="Cai J."/>
        </authorList>
    </citation>
    <scope>NUCLEOTIDE SEQUENCE</scope>
    <source>
        <strain evidence="9">B646-2</strain>
    </source>
</reference>
<feature type="transmembrane region" description="Helical" evidence="7">
    <location>
        <begin position="133"/>
        <end position="157"/>
    </location>
</feature>
<dbReference type="SUPFAM" id="SSF103473">
    <property type="entry name" value="MFS general substrate transporter"/>
    <property type="match status" value="1"/>
</dbReference>
<feature type="domain" description="Major facilitator superfamily (MFS) profile" evidence="8">
    <location>
        <begin position="8"/>
        <end position="418"/>
    </location>
</feature>
<feature type="transmembrane region" description="Helical" evidence="7">
    <location>
        <begin position="78"/>
        <end position="96"/>
    </location>
</feature>
<keyword evidence="4 7" id="KW-0812">Transmembrane</keyword>
<keyword evidence="5 7" id="KW-1133">Transmembrane helix</keyword>
<gene>
    <name evidence="9" type="ORF">P7D78_05455</name>
</gene>
<dbReference type="GO" id="GO:0022857">
    <property type="term" value="F:transmembrane transporter activity"/>
    <property type="evidence" value="ECO:0007669"/>
    <property type="project" value="InterPro"/>
</dbReference>
<feature type="transmembrane region" description="Helical" evidence="7">
    <location>
        <begin position="169"/>
        <end position="190"/>
    </location>
</feature>
<dbReference type="RefSeq" id="WP_010746612.1">
    <property type="nucleotide sequence ID" value="NZ_BAAAXM010000009.1"/>
</dbReference>
<evidence type="ECO:0000256" key="6">
    <source>
        <dbReference type="ARBA" id="ARBA00023136"/>
    </source>
</evidence>
<evidence type="ECO:0000313" key="10">
    <source>
        <dbReference type="Proteomes" id="UP001249240"/>
    </source>
</evidence>
<evidence type="ECO:0000313" key="9">
    <source>
        <dbReference type="EMBL" id="MDT2537559.1"/>
    </source>
</evidence>
<name>A0AAW8SXW4_9ENTE</name>
<feature type="transmembrane region" description="Helical" evidence="7">
    <location>
        <begin position="364"/>
        <end position="382"/>
    </location>
</feature>
<evidence type="ECO:0000256" key="4">
    <source>
        <dbReference type="ARBA" id="ARBA00022692"/>
    </source>
</evidence>
<evidence type="ECO:0000256" key="7">
    <source>
        <dbReference type="SAM" id="Phobius"/>
    </source>
</evidence>
<evidence type="ECO:0000259" key="8">
    <source>
        <dbReference type="PROSITE" id="PS50850"/>
    </source>
</evidence>
<evidence type="ECO:0000256" key="5">
    <source>
        <dbReference type="ARBA" id="ARBA00022989"/>
    </source>
</evidence>
<dbReference type="GO" id="GO:0005886">
    <property type="term" value="C:plasma membrane"/>
    <property type="evidence" value="ECO:0007669"/>
    <property type="project" value="UniProtKB-SubCell"/>
</dbReference>
<dbReference type="InterPro" id="IPR011701">
    <property type="entry name" value="MFS"/>
</dbReference>
<organism evidence="9 10">
    <name type="scientific">Enterococcus raffinosus</name>
    <dbReference type="NCBI Taxonomy" id="71452"/>
    <lineage>
        <taxon>Bacteria</taxon>
        <taxon>Bacillati</taxon>
        <taxon>Bacillota</taxon>
        <taxon>Bacilli</taxon>
        <taxon>Lactobacillales</taxon>
        <taxon>Enterococcaceae</taxon>
        <taxon>Enterococcus</taxon>
    </lineage>
</organism>
<proteinExistence type="inferred from homology"/>
<feature type="transmembrane region" description="Helical" evidence="7">
    <location>
        <begin position="235"/>
        <end position="253"/>
    </location>
</feature>
<dbReference type="PROSITE" id="PS50850">
    <property type="entry name" value="MFS"/>
    <property type="match status" value="1"/>
</dbReference>
<feature type="transmembrane region" description="Helical" evidence="7">
    <location>
        <begin position="329"/>
        <end position="352"/>
    </location>
</feature>
<dbReference type="InterPro" id="IPR036259">
    <property type="entry name" value="MFS_trans_sf"/>
</dbReference>
<feature type="transmembrane region" description="Helical" evidence="7">
    <location>
        <begin position="305"/>
        <end position="323"/>
    </location>
</feature>
<dbReference type="PANTHER" id="PTHR23514:SF3">
    <property type="entry name" value="BYPASS OF STOP CODON PROTEIN 6"/>
    <property type="match status" value="1"/>
</dbReference>
<feature type="transmembrane region" description="Helical" evidence="7">
    <location>
        <begin position="102"/>
        <end position="121"/>
    </location>
</feature>
<dbReference type="Proteomes" id="UP001249240">
    <property type="component" value="Unassembled WGS sequence"/>
</dbReference>
<dbReference type="InterPro" id="IPR020846">
    <property type="entry name" value="MFS_dom"/>
</dbReference>
<evidence type="ECO:0000256" key="1">
    <source>
        <dbReference type="ARBA" id="ARBA00004651"/>
    </source>
</evidence>
<dbReference type="InterPro" id="IPR005829">
    <property type="entry name" value="Sugar_transporter_CS"/>
</dbReference>
<evidence type="ECO:0000256" key="2">
    <source>
        <dbReference type="ARBA" id="ARBA00008335"/>
    </source>
</evidence>
<dbReference type="Pfam" id="PF07690">
    <property type="entry name" value="MFS_1"/>
    <property type="match status" value="1"/>
</dbReference>
<feature type="transmembrane region" description="Helical" evidence="7">
    <location>
        <begin position="394"/>
        <end position="418"/>
    </location>
</feature>
<sequence>MRKKYLPSLIFVYLAYFTHGMQTLSLSQNASYFFDKWGYTDATAGAAAVSMAITFTGFGKLISVWIGGEISDKVGRKVLAVGGSVLYLLFFVVLLLSTNVYIAYVAAFIVGIANSGMWDAALYPAAQEATPKYAASALLGIKLFVSIAGVIFPLMVVRFAEAGQNSMSIIVPGVLALICVIMSILCPFAYDDDMKASKKAKSDSSVEEALESSEDLVQKEIDEAKAKMLVQPNKLVNFTTMFYGFVCMFIMYGGQQYTKAYGLSNVGMTEMQAASLTSVYTIGSIIAVLFWAFMMGKLRWNPVKVLFIDAIFTTIPLVAVLLIHNITVIYISIACLGFFAAGGALQAGLSVRQMFSPGRKGRNTGIYYTWMSIASVALPYFVAYMTKSAGEGQAVYIMMGLLLMFGVISIVMMSYLVLQHKKIFGYSAFEKLKD</sequence>
<dbReference type="InterPro" id="IPR051788">
    <property type="entry name" value="MFS_Transporter"/>
</dbReference>
<comment type="subcellular location">
    <subcellularLocation>
        <location evidence="1">Cell membrane</location>
        <topology evidence="1">Multi-pass membrane protein</topology>
    </subcellularLocation>
</comment>
<comment type="caution">
    <text evidence="9">The sequence shown here is derived from an EMBL/GenBank/DDBJ whole genome shotgun (WGS) entry which is preliminary data.</text>
</comment>
<keyword evidence="3" id="KW-0813">Transport</keyword>
<feature type="transmembrane region" description="Helical" evidence="7">
    <location>
        <begin position="43"/>
        <end position="66"/>
    </location>
</feature>
<accession>A0AAW8SXW4</accession>
<dbReference type="Gene3D" id="1.20.1250.20">
    <property type="entry name" value="MFS general substrate transporter like domains"/>
    <property type="match status" value="2"/>
</dbReference>
<dbReference type="EMBL" id="JARPXM010000003">
    <property type="protein sequence ID" value="MDT2537559.1"/>
    <property type="molecule type" value="Genomic_DNA"/>
</dbReference>
<protein>
    <submittedName>
        <fullName evidence="9">MFS transporter</fullName>
    </submittedName>
</protein>
<feature type="transmembrane region" description="Helical" evidence="7">
    <location>
        <begin position="273"/>
        <end position="293"/>
    </location>
</feature>
<dbReference type="PROSITE" id="PS00216">
    <property type="entry name" value="SUGAR_TRANSPORT_1"/>
    <property type="match status" value="1"/>
</dbReference>
<keyword evidence="6 7" id="KW-0472">Membrane</keyword>